<keyword evidence="3" id="KW-0677">Repeat</keyword>
<feature type="zinc finger region" description="C3H1-type" evidence="6">
    <location>
        <begin position="51"/>
        <end position="78"/>
    </location>
</feature>
<dbReference type="InterPro" id="IPR001841">
    <property type="entry name" value="Znf_RING"/>
</dbReference>
<evidence type="ECO:0000256" key="5">
    <source>
        <dbReference type="ARBA" id="ARBA00022833"/>
    </source>
</evidence>
<protein>
    <recommendedName>
        <fullName evidence="11">RING-type E3 ubiquitin transferase</fullName>
    </recommendedName>
</protein>
<dbReference type="InterPro" id="IPR000571">
    <property type="entry name" value="Znf_CCCH"/>
</dbReference>
<evidence type="ECO:0000256" key="7">
    <source>
        <dbReference type="SAM" id="MobiDB-lite"/>
    </source>
</evidence>
<dbReference type="Pfam" id="PF18044">
    <property type="entry name" value="zf-CCCH_4"/>
    <property type="match status" value="2"/>
</dbReference>
<evidence type="ECO:0000256" key="3">
    <source>
        <dbReference type="ARBA" id="ARBA00022737"/>
    </source>
</evidence>
<feature type="domain" description="C3H1-type" evidence="9">
    <location>
        <begin position="51"/>
        <end position="78"/>
    </location>
</feature>
<dbReference type="PROSITE" id="PS00518">
    <property type="entry name" value="ZF_RING_1"/>
    <property type="match status" value="1"/>
</dbReference>
<dbReference type="InterPro" id="IPR041367">
    <property type="entry name" value="Znf-CCCH_4"/>
</dbReference>
<evidence type="ECO:0008006" key="11">
    <source>
        <dbReference type="Google" id="ProtNLM"/>
    </source>
</evidence>
<keyword evidence="2 6" id="KW-0479">Metal-binding</keyword>
<dbReference type="InterPro" id="IPR013083">
    <property type="entry name" value="Znf_RING/FYVE/PHD"/>
</dbReference>
<gene>
    <name evidence="10" type="ORF">g.41245</name>
</gene>
<evidence type="ECO:0000313" key="10">
    <source>
        <dbReference type="EMBL" id="JAT70188.1"/>
    </source>
</evidence>
<proteinExistence type="predicted"/>
<dbReference type="PANTHER" id="PTHR11224:SF10">
    <property type="entry name" value="IP09428P-RELATED"/>
    <property type="match status" value="1"/>
</dbReference>
<dbReference type="SMART" id="SM00356">
    <property type="entry name" value="ZnF_C3H1"/>
    <property type="match status" value="4"/>
</dbReference>
<dbReference type="Pfam" id="PF00642">
    <property type="entry name" value="zf-CCCH"/>
    <property type="match status" value="1"/>
</dbReference>
<dbReference type="SUPFAM" id="SSF57850">
    <property type="entry name" value="RING/U-box"/>
    <property type="match status" value="1"/>
</dbReference>
<feature type="domain" description="C3H1-type" evidence="9">
    <location>
        <begin position="204"/>
        <end position="227"/>
    </location>
</feature>
<dbReference type="InterPro" id="IPR045072">
    <property type="entry name" value="MKRN-like"/>
</dbReference>
<evidence type="ECO:0000256" key="6">
    <source>
        <dbReference type="PROSITE-ProRule" id="PRU00723"/>
    </source>
</evidence>
<dbReference type="PANTHER" id="PTHR11224">
    <property type="entry name" value="MAKORIN-RELATED"/>
    <property type="match status" value="1"/>
</dbReference>
<accession>A0A1D1ZT94</accession>
<evidence type="ECO:0000259" key="9">
    <source>
        <dbReference type="PROSITE" id="PS50103"/>
    </source>
</evidence>
<evidence type="ECO:0000256" key="4">
    <source>
        <dbReference type="ARBA" id="ARBA00022771"/>
    </source>
</evidence>
<dbReference type="EMBL" id="GDKF01008434">
    <property type="protein sequence ID" value="JAT70188.1"/>
    <property type="molecule type" value="Transcribed_RNA"/>
</dbReference>
<feature type="zinc finger region" description="C3H1-type" evidence="6">
    <location>
        <begin position="352"/>
        <end position="381"/>
    </location>
</feature>
<reference evidence="10" key="1">
    <citation type="submission" date="2015-08" db="EMBL/GenBank/DDBJ databases">
        <authorList>
            <person name="Babu N.S."/>
            <person name="Beckwith C.J."/>
            <person name="Beseler K.G."/>
            <person name="Brison A."/>
            <person name="Carone J.V."/>
            <person name="Caskin T.P."/>
            <person name="Diamond M."/>
            <person name="Durham M.E."/>
            <person name="Foxe J.M."/>
            <person name="Go M."/>
            <person name="Henderson B.A."/>
            <person name="Jones I.B."/>
            <person name="McGettigan J.A."/>
            <person name="Micheletti S.J."/>
            <person name="Nasrallah M.E."/>
            <person name="Ortiz D."/>
            <person name="Piller C.R."/>
            <person name="Privatt S.R."/>
            <person name="Schneider S.L."/>
            <person name="Sharp S."/>
            <person name="Smith T.C."/>
            <person name="Stanton J.D."/>
            <person name="Ullery H.E."/>
            <person name="Wilson R.J."/>
            <person name="Serrano M.G."/>
            <person name="Buck G."/>
            <person name="Lee V."/>
            <person name="Wang Y."/>
            <person name="Carvalho R."/>
            <person name="Voegtly L."/>
            <person name="Shi R."/>
            <person name="Duckworth R."/>
            <person name="Johnson A."/>
            <person name="Loviza R."/>
            <person name="Walstead R."/>
            <person name="Shah Z."/>
            <person name="Kiflezghi M."/>
            <person name="Wade K."/>
            <person name="Ball S.L."/>
            <person name="Bradley K.W."/>
            <person name="Asai D.J."/>
            <person name="Bowman C.A."/>
            <person name="Russell D.A."/>
            <person name="Pope W.H."/>
            <person name="Jacobs-Sera D."/>
            <person name="Hendrix R.W."/>
            <person name="Hatfull G.F."/>
        </authorList>
    </citation>
    <scope>NUCLEOTIDE SEQUENCE</scope>
</reference>
<dbReference type="Gene3D" id="4.10.1000.10">
    <property type="entry name" value="Zinc finger, CCCH-type"/>
    <property type="match status" value="1"/>
</dbReference>
<evidence type="ECO:0000256" key="1">
    <source>
        <dbReference type="ARBA" id="ARBA00022679"/>
    </source>
</evidence>
<evidence type="ECO:0000259" key="8">
    <source>
        <dbReference type="PROSITE" id="PS50089"/>
    </source>
</evidence>
<dbReference type="CDD" id="cd16521">
    <property type="entry name" value="RING-HC_MKRN"/>
    <property type="match status" value="1"/>
</dbReference>
<dbReference type="PROSITE" id="PS50103">
    <property type="entry name" value="ZF_C3H1"/>
    <property type="match status" value="4"/>
</dbReference>
<feature type="zinc finger region" description="C3H1-type" evidence="6">
    <location>
        <begin position="23"/>
        <end position="50"/>
    </location>
</feature>
<dbReference type="PROSITE" id="PS50089">
    <property type="entry name" value="ZF_RING_2"/>
    <property type="match status" value="1"/>
</dbReference>
<feature type="non-terminal residue" evidence="10">
    <location>
        <position position="1"/>
    </location>
</feature>
<feature type="region of interest" description="Disordered" evidence="7">
    <location>
        <begin position="77"/>
        <end position="113"/>
    </location>
</feature>
<feature type="domain" description="C3H1-type" evidence="9">
    <location>
        <begin position="352"/>
        <end position="381"/>
    </location>
</feature>
<sequence>RRPHLVSCVCYPTHLLPMDSLMSLNRVLCRYYLEGTCRYGQACTFSHDLQDTPSMVCKYWAAGFCKYGDKCRYDHKHPHRAPRAAPKPAATSGTAPSPEPGAPGLGSEPPASHALLASLPLDPFETDAGQGAEPGAAAVVDDDAMDGLGGWEEEGRDPWAQAAADAALRAGARPPPWSRPGAMAGAMTGAVARPPVAPASAHGLCPAFLATGTCPRGDACDRPHGEACPRCGRHALHPTDAAAAAAHLRECGARHDRLAARQAAARLECAICLERVLGKAEAGARRFGLLACDHVFCLACIRSWRQEGEVDVDTALRTCPVCRQTAFFVTPSTVWPESAEQKQAIVEGYRAKLASIDCMHFDKGRGACPFGASCHYKHAYEDGTVEVPSNRLAADEEGEVRMLQPMRLSDFITITDRRSRRR</sequence>
<name>A0A1D1ZT94_AUXPR</name>
<dbReference type="InterPro" id="IPR017907">
    <property type="entry name" value="Znf_RING_CS"/>
</dbReference>
<dbReference type="SUPFAM" id="SSF90229">
    <property type="entry name" value="CCCH zinc finger"/>
    <property type="match status" value="2"/>
</dbReference>
<organism evidence="10">
    <name type="scientific">Auxenochlorella protothecoides</name>
    <name type="common">Green microalga</name>
    <name type="synonym">Chlorella protothecoides</name>
    <dbReference type="NCBI Taxonomy" id="3075"/>
    <lineage>
        <taxon>Eukaryota</taxon>
        <taxon>Viridiplantae</taxon>
        <taxon>Chlorophyta</taxon>
        <taxon>core chlorophytes</taxon>
        <taxon>Trebouxiophyceae</taxon>
        <taxon>Chlorellales</taxon>
        <taxon>Chlorellaceae</taxon>
        <taxon>Auxenochlorella</taxon>
    </lineage>
</organism>
<dbReference type="Gene3D" id="3.30.40.10">
    <property type="entry name" value="Zinc/RING finger domain, C3HC4 (zinc finger)"/>
    <property type="match status" value="1"/>
</dbReference>
<dbReference type="Pfam" id="PF14608">
    <property type="entry name" value="zf-CCCH_2"/>
    <property type="match status" value="1"/>
</dbReference>
<keyword evidence="5 6" id="KW-0862">Zinc</keyword>
<dbReference type="GO" id="GO:0061630">
    <property type="term" value="F:ubiquitin protein ligase activity"/>
    <property type="evidence" value="ECO:0007669"/>
    <property type="project" value="InterPro"/>
</dbReference>
<feature type="domain" description="C3H1-type" evidence="9">
    <location>
        <begin position="23"/>
        <end position="50"/>
    </location>
</feature>
<feature type="zinc finger region" description="C3H1-type" evidence="6">
    <location>
        <begin position="204"/>
        <end position="227"/>
    </location>
</feature>
<evidence type="ECO:0000256" key="2">
    <source>
        <dbReference type="ARBA" id="ARBA00022723"/>
    </source>
</evidence>
<feature type="domain" description="RING-type" evidence="8">
    <location>
        <begin position="269"/>
        <end position="323"/>
    </location>
</feature>
<dbReference type="InterPro" id="IPR036855">
    <property type="entry name" value="Znf_CCCH_sf"/>
</dbReference>
<dbReference type="AlphaFoldDB" id="A0A1D1ZT94"/>
<dbReference type="SMART" id="SM00184">
    <property type="entry name" value="RING"/>
    <property type="match status" value="1"/>
</dbReference>
<keyword evidence="4 6" id="KW-0863">Zinc-finger</keyword>
<dbReference type="GO" id="GO:0008270">
    <property type="term" value="F:zinc ion binding"/>
    <property type="evidence" value="ECO:0007669"/>
    <property type="project" value="UniProtKB-KW"/>
</dbReference>
<dbReference type="Pfam" id="PF13639">
    <property type="entry name" value="zf-RING_2"/>
    <property type="match status" value="1"/>
</dbReference>
<keyword evidence="1" id="KW-0808">Transferase</keyword>
<dbReference type="GO" id="GO:0000209">
    <property type="term" value="P:protein polyubiquitination"/>
    <property type="evidence" value="ECO:0007669"/>
    <property type="project" value="InterPro"/>
</dbReference>